<sequence>MEILLLVIPIAAISLYLRLRVFESTFAVLLGVPILAFPLGLLLPLNWLTYTISIVILMIIAYYLQSERVNNDKLYSWKEEAEPVLIFLLVFMGCFYFCNKWPDFIAIGERLRDYAILSSVLKSPVDVQEPWLAGFPLNYYVYWYRFGNFLHEVLDMPVWRLYAALQSFTYALYCSSIYFIFRRILKFGWTNAVFCMLLIGFGSNIEGIWSFFQNDTNWWGPSRVIKGAINEFPVWSFLLGDLHPHYINLPAVAFFFVLLIPALNGT</sequence>
<dbReference type="InterPro" id="IPR018746">
    <property type="entry name" value="DUF2298"/>
</dbReference>
<comment type="caution">
    <text evidence="2">The sequence shown here is derived from an EMBL/GenBank/DDBJ whole genome shotgun (WGS) entry which is preliminary data.</text>
</comment>
<reference evidence="2 3" key="1">
    <citation type="journal article" date="2020" name="Biotechnol. Biofuels">
        <title>New insights from the biogas microbiome by comprehensive genome-resolved metagenomics of nearly 1600 species originating from multiple anaerobic digesters.</title>
        <authorList>
            <person name="Campanaro S."/>
            <person name="Treu L."/>
            <person name="Rodriguez-R L.M."/>
            <person name="Kovalovszki A."/>
            <person name="Ziels R.M."/>
            <person name="Maus I."/>
            <person name="Zhu X."/>
            <person name="Kougias P.G."/>
            <person name="Basile A."/>
            <person name="Luo G."/>
            <person name="Schluter A."/>
            <person name="Konstantinidis K.T."/>
            <person name="Angelidaki I."/>
        </authorList>
    </citation>
    <scope>NUCLEOTIDE SEQUENCE [LARGE SCALE GENOMIC DNA]</scope>
    <source>
        <strain evidence="2">AS27yjCOA_65</strain>
    </source>
</reference>
<evidence type="ECO:0000313" key="3">
    <source>
        <dbReference type="Proteomes" id="UP000524246"/>
    </source>
</evidence>
<keyword evidence="1" id="KW-1133">Transmembrane helix</keyword>
<evidence type="ECO:0000256" key="1">
    <source>
        <dbReference type="SAM" id="Phobius"/>
    </source>
</evidence>
<feature type="transmembrane region" description="Helical" evidence="1">
    <location>
        <begin position="84"/>
        <end position="102"/>
    </location>
</feature>
<name>A0A7X9IIY8_9DELT</name>
<keyword evidence="1" id="KW-0472">Membrane</keyword>
<evidence type="ECO:0000313" key="2">
    <source>
        <dbReference type="EMBL" id="NMC62095.1"/>
    </source>
</evidence>
<keyword evidence="1" id="KW-0812">Transmembrane</keyword>
<feature type="transmembrane region" description="Helical" evidence="1">
    <location>
        <begin position="21"/>
        <end position="41"/>
    </location>
</feature>
<feature type="transmembrane region" description="Helical" evidence="1">
    <location>
        <begin position="193"/>
        <end position="212"/>
    </location>
</feature>
<organism evidence="2 3">
    <name type="scientific">SAR324 cluster bacterium</name>
    <dbReference type="NCBI Taxonomy" id="2024889"/>
    <lineage>
        <taxon>Bacteria</taxon>
        <taxon>Deltaproteobacteria</taxon>
        <taxon>SAR324 cluster</taxon>
    </lineage>
</organism>
<dbReference type="EMBL" id="JAAZON010000113">
    <property type="protein sequence ID" value="NMC62095.1"/>
    <property type="molecule type" value="Genomic_DNA"/>
</dbReference>
<accession>A0A7X9IIY8</accession>
<gene>
    <name evidence="2" type="ORF">GYA55_02905</name>
</gene>
<dbReference type="Proteomes" id="UP000524246">
    <property type="component" value="Unassembled WGS sequence"/>
</dbReference>
<feature type="transmembrane region" description="Helical" evidence="1">
    <location>
        <begin position="245"/>
        <end position="263"/>
    </location>
</feature>
<feature type="transmembrane region" description="Helical" evidence="1">
    <location>
        <begin position="47"/>
        <end position="64"/>
    </location>
</feature>
<feature type="transmembrane region" description="Helical" evidence="1">
    <location>
        <begin position="159"/>
        <end position="181"/>
    </location>
</feature>
<proteinExistence type="predicted"/>
<dbReference type="Pfam" id="PF10060">
    <property type="entry name" value="DUF2298"/>
    <property type="match status" value="1"/>
</dbReference>
<feature type="non-terminal residue" evidence="2">
    <location>
        <position position="266"/>
    </location>
</feature>
<dbReference type="AlphaFoldDB" id="A0A7X9IIY8"/>
<protein>
    <submittedName>
        <fullName evidence="2">Uncharacterized protein</fullName>
    </submittedName>
</protein>